<comment type="cofactor">
    <cofactor evidence="1">
        <name>Ca(2+)</name>
        <dbReference type="ChEBI" id="CHEBI:29108"/>
    </cofactor>
</comment>
<reference evidence="9 10" key="1">
    <citation type="submission" date="2019-08" db="EMBL/GenBank/DDBJ databases">
        <title>Seonamhaeicola sediminis sp. nov., isolated from marine sediment.</title>
        <authorList>
            <person name="Cao W.R."/>
        </authorList>
    </citation>
    <scope>NUCLEOTIDE SEQUENCE [LARGE SCALE GENOMIC DNA]</scope>
    <source>
        <strain evidence="9 10">1505</strain>
    </source>
</reference>
<name>A0A5C7GLW6_9FLAO</name>
<comment type="caution">
    <text evidence="9">The sequence shown here is derived from an EMBL/GenBank/DDBJ whole genome shotgun (WGS) entry which is preliminary data.</text>
</comment>
<evidence type="ECO:0000256" key="5">
    <source>
        <dbReference type="ARBA" id="ARBA00022801"/>
    </source>
</evidence>
<evidence type="ECO:0000313" key="10">
    <source>
        <dbReference type="Proteomes" id="UP000321080"/>
    </source>
</evidence>
<keyword evidence="5" id="KW-0378">Hydrolase</keyword>
<dbReference type="PROSITE" id="PS00523">
    <property type="entry name" value="SULFATASE_1"/>
    <property type="match status" value="1"/>
</dbReference>
<dbReference type="CDD" id="cd16030">
    <property type="entry name" value="iduronate-2-sulfatase"/>
    <property type="match status" value="1"/>
</dbReference>
<organism evidence="9 10">
    <name type="scientific">Seonamhaeicola maritimus</name>
    <dbReference type="NCBI Taxonomy" id="2591822"/>
    <lineage>
        <taxon>Bacteria</taxon>
        <taxon>Pseudomonadati</taxon>
        <taxon>Bacteroidota</taxon>
        <taxon>Flavobacteriia</taxon>
        <taxon>Flavobacteriales</taxon>
        <taxon>Flavobacteriaceae</taxon>
    </lineage>
</organism>
<dbReference type="PANTHER" id="PTHR45953">
    <property type="entry name" value="IDURONATE 2-SULFATASE"/>
    <property type="match status" value="1"/>
</dbReference>
<evidence type="ECO:0000313" key="9">
    <source>
        <dbReference type="EMBL" id="TXG39519.1"/>
    </source>
</evidence>
<dbReference type="SUPFAM" id="SSF53649">
    <property type="entry name" value="Alkaline phosphatase-like"/>
    <property type="match status" value="1"/>
</dbReference>
<dbReference type="Pfam" id="PF00884">
    <property type="entry name" value="Sulfatase"/>
    <property type="match status" value="1"/>
</dbReference>
<evidence type="ECO:0000256" key="3">
    <source>
        <dbReference type="ARBA" id="ARBA00022723"/>
    </source>
</evidence>
<dbReference type="InterPro" id="IPR017850">
    <property type="entry name" value="Alkaline_phosphatase_core_sf"/>
</dbReference>
<evidence type="ECO:0000256" key="6">
    <source>
        <dbReference type="ARBA" id="ARBA00022837"/>
    </source>
</evidence>
<dbReference type="AlphaFoldDB" id="A0A5C7GLW6"/>
<dbReference type="GO" id="GO:0004423">
    <property type="term" value="F:iduronate-2-sulfatase activity"/>
    <property type="evidence" value="ECO:0007669"/>
    <property type="project" value="InterPro"/>
</dbReference>
<dbReference type="InterPro" id="IPR035874">
    <property type="entry name" value="IDS"/>
</dbReference>
<keyword evidence="4 7" id="KW-0732">Signal</keyword>
<dbReference type="RefSeq" id="WP_147767089.1">
    <property type="nucleotide sequence ID" value="NZ_VRKQ01000008.1"/>
</dbReference>
<dbReference type="PANTHER" id="PTHR45953:SF1">
    <property type="entry name" value="IDURONATE 2-SULFATASE"/>
    <property type="match status" value="1"/>
</dbReference>
<keyword evidence="10" id="KW-1185">Reference proteome</keyword>
<dbReference type="GO" id="GO:0005737">
    <property type="term" value="C:cytoplasm"/>
    <property type="evidence" value="ECO:0007669"/>
    <property type="project" value="TreeGrafter"/>
</dbReference>
<keyword evidence="6" id="KW-0106">Calcium</keyword>
<dbReference type="OrthoDB" id="9763552at2"/>
<evidence type="ECO:0000259" key="8">
    <source>
        <dbReference type="Pfam" id="PF00884"/>
    </source>
</evidence>
<feature type="signal peptide" evidence="7">
    <location>
        <begin position="1"/>
        <end position="20"/>
    </location>
</feature>
<evidence type="ECO:0000256" key="7">
    <source>
        <dbReference type="SAM" id="SignalP"/>
    </source>
</evidence>
<dbReference type="Proteomes" id="UP000321080">
    <property type="component" value="Unassembled WGS sequence"/>
</dbReference>
<keyword evidence="3" id="KW-0479">Metal-binding</keyword>
<gene>
    <name evidence="9" type="ORF">FUA22_06515</name>
</gene>
<dbReference type="GO" id="GO:0046872">
    <property type="term" value="F:metal ion binding"/>
    <property type="evidence" value="ECO:0007669"/>
    <property type="project" value="UniProtKB-KW"/>
</dbReference>
<protein>
    <submittedName>
        <fullName evidence="9">Sulfatase</fullName>
    </submittedName>
</protein>
<feature type="domain" description="Sulfatase N-terminal" evidence="8">
    <location>
        <begin position="24"/>
        <end position="365"/>
    </location>
</feature>
<sequence>MKKVFLAFAISYLSIGLSFAQEQPNVLIFLVDDLRNDLGCYGNTEVKSPNIDALAENGILFNKAYCQQAICAPSRMSILTGLRPESIGIYDIFTPMRKVRKDIISMPQFFKANNYKTVSIGKVYHHSRDDKSVWDVYFEKERNSYVKKENIEDLELQKQSGKKVVKGAAFEDADVADEAYKDGRAANYAIETLNKLKDDKFLMVVGLSKPHLPYNAPKKYWDLYNKDNFNVPSRNKPEGMFRLSLSKWGELKNYSNIPNEGDLDDDLTKELINGYYACISYIDAQIGKIINTLETLDLRKNTLIVFMSDHGYKLGEYGAWCKHSNMEIDTRVPLIINDGSKKKATQSNALVENIDIFPTIAELSGLNIHEVDGKSLLPLIDNPNKDWDEAAYSLFPRGDKYMGCTVTNGKFRYTEWRNPETKEVISTELFNHETHLIADKNLSGIPEYKKLKANMKRLLLKQFPKDYEFY</sequence>
<dbReference type="InterPro" id="IPR000917">
    <property type="entry name" value="Sulfatase_N"/>
</dbReference>
<evidence type="ECO:0000256" key="2">
    <source>
        <dbReference type="ARBA" id="ARBA00008779"/>
    </source>
</evidence>
<feature type="chain" id="PRO_5022700135" evidence="7">
    <location>
        <begin position="21"/>
        <end position="470"/>
    </location>
</feature>
<comment type="similarity">
    <text evidence="2">Belongs to the sulfatase family.</text>
</comment>
<dbReference type="EMBL" id="VRKQ01000008">
    <property type="protein sequence ID" value="TXG39519.1"/>
    <property type="molecule type" value="Genomic_DNA"/>
</dbReference>
<accession>A0A5C7GLW6</accession>
<evidence type="ECO:0000256" key="4">
    <source>
        <dbReference type="ARBA" id="ARBA00022729"/>
    </source>
</evidence>
<proteinExistence type="inferred from homology"/>
<dbReference type="InterPro" id="IPR024607">
    <property type="entry name" value="Sulfatase_CS"/>
</dbReference>
<evidence type="ECO:0000256" key="1">
    <source>
        <dbReference type="ARBA" id="ARBA00001913"/>
    </source>
</evidence>
<dbReference type="Gene3D" id="3.40.720.10">
    <property type="entry name" value="Alkaline Phosphatase, subunit A"/>
    <property type="match status" value="1"/>
</dbReference>